<keyword evidence="3" id="KW-1185">Reference proteome</keyword>
<accession>A0A2G5V7M6</accession>
<feature type="compositionally biased region" description="Basic residues" evidence="1">
    <location>
        <begin position="52"/>
        <end position="61"/>
    </location>
</feature>
<dbReference type="STRING" id="1611254.A0A2G5V7M6"/>
<feature type="region of interest" description="Disordered" evidence="1">
    <location>
        <begin position="1"/>
        <end position="61"/>
    </location>
</feature>
<name>A0A2G5V7M6_9PELO</name>
<dbReference type="AlphaFoldDB" id="A0A2G5V7M6"/>
<dbReference type="EMBL" id="PDUG01000002">
    <property type="protein sequence ID" value="PIC47661.1"/>
    <property type="molecule type" value="Genomic_DNA"/>
</dbReference>
<dbReference type="Proteomes" id="UP000230233">
    <property type="component" value="Chromosome II"/>
</dbReference>
<sequence length="273" mass="31617">MSRKKQRLVIRNSANLTDQMRKERQAETFEEMSTAKLQQSKESTTSTESIRQKRKTPTTKRTIRIQKERIVKYEADLVSGYERSENTQSMDSISEPENVEEFEKKCEESKHIGPQLIPIKFVATDVETPVQAVFVSDFDLCEAMHRPKPNSTQSKKVEFSKRFEVEQKFLEELVTDIEKLLVTSGRMDVELKVVKTREPNGTPRGKISLIRKMKAEKPGTNLWKTQGLYGFNPSEIPMKDSDFHGNDKEKITKNQKIPEGFNVYKSVKRLFGY</sequence>
<proteinExistence type="predicted"/>
<protein>
    <submittedName>
        <fullName evidence="2">Uncharacterized protein</fullName>
    </submittedName>
</protein>
<dbReference type="OrthoDB" id="5830180at2759"/>
<reference evidence="3" key="1">
    <citation type="submission" date="2017-10" db="EMBL/GenBank/DDBJ databases">
        <title>Rapid genome shrinkage in a self-fertile nematode reveals novel sperm competition proteins.</title>
        <authorList>
            <person name="Yin D."/>
            <person name="Schwarz E.M."/>
            <person name="Thomas C.G."/>
            <person name="Felde R.L."/>
            <person name="Korf I.F."/>
            <person name="Cutter A.D."/>
            <person name="Schartner C.M."/>
            <person name="Ralston E.J."/>
            <person name="Meyer B.J."/>
            <person name="Haag E.S."/>
        </authorList>
    </citation>
    <scope>NUCLEOTIDE SEQUENCE [LARGE SCALE GENOMIC DNA]</scope>
    <source>
        <strain evidence="3">JU1422</strain>
    </source>
</reference>
<evidence type="ECO:0000256" key="1">
    <source>
        <dbReference type="SAM" id="MobiDB-lite"/>
    </source>
</evidence>
<comment type="caution">
    <text evidence="2">The sequence shown here is derived from an EMBL/GenBank/DDBJ whole genome shotgun (WGS) entry which is preliminary data.</text>
</comment>
<organism evidence="2 3">
    <name type="scientific">Caenorhabditis nigoni</name>
    <dbReference type="NCBI Taxonomy" id="1611254"/>
    <lineage>
        <taxon>Eukaryota</taxon>
        <taxon>Metazoa</taxon>
        <taxon>Ecdysozoa</taxon>
        <taxon>Nematoda</taxon>
        <taxon>Chromadorea</taxon>
        <taxon>Rhabditida</taxon>
        <taxon>Rhabditina</taxon>
        <taxon>Rhabditomorpha</taxon>
        <taxon>Rhabditoidea</taxon>
        <taxon>Rhabditidae</taxon>
        <taxon>Peloderinae</taxon>
        <taxon>Caenorhabditis</taxon>
    </lineage>
</organism>
<gene>
    <name evidence="2" type="primary">Cni-Y57A10B.7</name>
    <name evidence="2" type="synonym">Cnig_chr_II.g6932</name>
    <name evidence="2" type="ORF">B9Z55_006932</name>
</gene>
<evidence type="ECO:0000313" key="2">
    <source>
        <dbReference type="EMBL" id="PIC47661.1"/>
    </source>
</evidence>
<evidence type="ECO:0000313" key="3">
    <source>
        <dbReference type="Proteomes" id="UP000230233"/>
    </source>
</evidence>